<sequence length="348" mass="36483">MVSGVGVGLAAAATAVALVAVDGSAGHGPARSGGAPESARRVLLAAADSSARMPGPAGAPGTSGRQSAFWFTQVRNGERTQVAGKGGAYVVEELSETRDWTNAHGPRRTEAQTKAGRGGTTTHYWAGRRLGARPAEARDQAAWKRDGSPSRWHVGKRDLNTETTAWQVHQEETAFNASFPDGSLEQVGRLPADPDGLRRYLLAHPNANMRNRQDWETDSQYLLNTVGRMLVVEPVSAQVRAAAYRLLAALPDARSAGRVTDPLGRSGVQVSVEGPGPKPGFAPGPGPTPERLESGIVFDPSTGRLLATLNISTGGRSSLPKGALLGWSAVVRTGWVDRAPANATKLPG</sequence>
<proteinExistence type="predicted"/>
<organism evidence="2 3">
    <name type="scientific">Actinomadura harenae</name>
    <dbReference type="NCBI Taxonomy" id="2483351"/>
    <lineage>
        <taxon>Bacteria</taxon>
        <taxon>Bacillati</taxon>
        <taxon>Actinomycetota</taxon>
        <taxon>Actinomycetes</taxon>
        <taxon>Streptosporangiales</taxon>
        <taxon>Thermomonosporaceae</taxon>
        <taxon>Actinomadura</taxon>
    </lineage>
</organism>
<keyword evidence="3" id="KW-1185">Reference proteome</keyword>
<evidence type="ECO:0000256" key="1">
    <source>
        <dbReference type="SAM" id="MobiDB-lite"/>
    </source>
</evidence>
<dbReference type="Proteomes" id="UP000282674">
    <property type="component" value="Unassembled WGS sequence"/>
</dbReference>
<evidence type="ECO:0000313" key="2">
    <source>
        <dbReference type="EMBL" id="RMI41558.1"/>
    </source>
</evidence>
<feature type="compositionally biased region" description="Basic and acidic residues" evidence="1">
    <location>
        <begin position="135"/>
        <end position="148"/>
    </location>
</feature>
<protein>
    <recommendedName>
        <fullName evidence="4">CU044_5270 family protein</fullName>
    </recommendedName>
</protein>
<accession>A0A3M2M368</accession>
<dbReference type="InterPro" id="IPR047789">
    <property type="entry name" value="CU044_5270-like"/>
</dbReference>
<comment type="caution">
    <text evidence="2">The sequence shown here is derived from an EMBL/GenBank/DDBJ whole genome shotgun (WGS) entry which is preliminary data.</text>
</comment>
<feature type="compositionally biased region" description="Pro residues" evidence="1">
    <location>
        <begin position="276"/>
        <end position="288"/>
    </location>
</feature>
<evidence type="ECO:0000313" key="3">
    <source>
        <dbReference type="Proteomes" id="UP000282674"/>
    </source>
</evidence>
<dbReference type="AlphaFoldDB" id="A0A3M2M368"/>
<dbReference type="EMBL" id="RFFG01000041">
    <property type="protein sequence ID" value="RMI41558.1"/>
    <property type="molecule type" value="Genomic_DNA"/>
</dbReference>
<reference evidence="2 3" key="1">
    <citation type="submission" date="2018-10" db="EMBL/GenBank/DDBJ databases">
        <title>Isolation from soil.</title>
        <authorList>
            <person name="Hu J."/>
        </authorList>
    </citation>
    <scope>NUCLEOTIDE SEQUENCE [LARGE SCALE GENOMIC DNA]</scope>
    <source>
        <strain evidence="2 3">NEAU-Ht49</strain>
    </source>
</reference>
<feature type="region of interest" description="Disordered" evidence="1">
    <location>
        <begin position="135"/>
        <end position="155"/>
    </location>
</feature>
<gene>
    <name evidence="2" type="ORF">EBO15_22405</name>
</gene>
<feature type="region of interest" description="Disordered" evidence="1">
    <location>
        <begin position="101"/>
        <end position="122"/>
    </location>
</feature>
<name>A0A3M2M368_9ACTN</name>
<dbReference type="NCBIfam" id="NF038083">
    <property type="entry name" value="CU044_5270_fam"/>
    <property type="match status" value="1"/>
</dbReference>
<feature type="region of interest" description="Disordered" evidence="1">
    <location>
        <begin position="256"/>
        <end position="292"/>
    </location>
</feature>
<evidence type="ECO:0008006" key="4">
    <source>
        <dbReference type="Google" id="ProtNLM"/>
    </source>
</evidence>
<feature type="compositionally biased region" description="Basic and acidic residues" evidence="1">
    <location>
        <begin position="101"/>
        <end position="111"/>
    </location>
</feature>